<keyword evidence="3" id="KW-1185">Reference proteome</keyword>
<dbReference type="Proteomes" id="UP000319865">
    <property type="component" value="Unassembled WGS sequence"/>
</dbReference>
<feature type="domain" description="TIR" evidence="1">
    <location>
        <begin position="129"/>
        <end position="206"/>
    </location>
</feature>
<reference evidence="2 3" key="1">
    <citation type="submission" date="2019-06" db="EMBL/GenBank/DDBJ databases">
        <title>Sequencing the genomes of 1000 actinobacteria strains.</title>
        <authorList>
            <person name="Klenk H.-P."/>
        </authorList>
    </citation>
    <scope>NUCLEOTIDE SEQUENCE [LARGE SCALE GENOMIC DNA]</scope>
    <source>
        <strain evidence="2 3">DSM 46837</strain>
    </source>
</reference>
<dbReference type="Pfam" id="PF13676">
    <property type="entry name" value="TIR_2"/>
    <property type="match status" value="1"/>
</dbReference>
<evidence type="ECO:0000313" key="3">
    <source>
        <dbReference type="Proteomes" id="UP000319865"/>
    </source>
</evidence>
<name>A0A543PEH7_9ACTN</name>
<organism evidence="2 3">
    <name type="scientific">Blastococcus colisei</name>
    <dbReference type="NCBI Taxonomy" id="1564162"/>
    <lineage>
        <taxon>Bacteria</taxon>
        <taxon>Bacillati</taxon>
        <taxon>Actinomycetota</taxon>
        <taxon>Actinomycetes</taxon>
        <taxon>Geodermatophilales</taxon>
        <taxon>Geodermatophilaceae</taxon>
        <taxon>Blastococcus</taxon>
    </lineage>
</organism>
<dbReference type="RefSeq" id="WP_142025116.1">
    <property type="nucleotide sequence ID" value="NZ_VFQE01000001.1"/>
</dbReference>
<evidence type="ECO:0000313" key="2">
    <source>
        <dbReference type="EMBL" id="TQN42486.1"/>
    </source>
</evidence>
<dbReference type="AlphaFoldDB" id="A0A543PEH7"/>
<dbReference type="Gene3D" id="3.40.50.10140">
    <property type="entry name" value="Toll/interleukin-1 receptor homology (TIR) domain"/>
    <property type="match status" value="1"/>
</dbReference>
<protein>
    <submittedName>
        <fullName evidence="2">TIR domain-containing protein</fullName>
    </submittedName>
</protein>
<proteinExistence type="predicted"/>
<dbReference type="InterPro" id="IPR035897">
    <property type="entry name" value="Toll_tir_struct_dom_sf"/>
</dbReference>
<sequence>MYRIVMVHAGEDAWAREVEGEVRAAARSAGLPDKRIVVVDDVPHDADSPAAVVYLATTAGGTVTGDKLRRLAEAGYPVVPVFPSGHTDVRALMPPPLERLNAIDWGDRRRVALVVLRALGLGEEDRKLFLSYRRTDAGRLALQLHTALVQRGFDVFLDRFSVDVGVDFQRQIHVDLADKAFVLFIESLSARDSRWVEEEVAYAMRHHISHLALTLPGVSRDRRFPTVDDAFRHELDAARHLRPGTDGDPELTDTALEAVLDMVETRYAGLIRRRREQLLGSLTDVLTRDGYDVVPAADWAVVAQPTDGNGPPRIFLTTVRAPTPRDLFLLHGLREPLVHEADVARMEGVVVHPVADLDAAAHEIVTWVSGGRSLSTLLLNEALDG</sequence>
<accession>A0A543PEH7</accession>
<evidence type="ECO:0000259" key="1">
    <source>
        <dbReference type="Pfam" id="PF13676"/>
    </source>
</evidence>
<dbReference type="EMBL" id="VFQE01000001">
    <property type="protein sequence ID" value="TQN42486.1"/>
    <property type="molecule type" value="Genomic_DNA"/>
</dbReference>
<dbReference type="InterPro" id="IPR000157">
    <property type="entry name" value="TIR_dom"/>
</dbReference>
<dbReference type="OrthoDB" id="4760057at2"/>
<dbReference type="GO" id="GO:0007165">
    <property type="term" value="P:signal transduction"/>
    <property type="evidence" value="ECO:0007669"/>
    <property type="project" value="InterPro"/>
</dbReference>
<dbReference type="SUPFAM" id="SSF52200">
    <property type="entry name" value="Toll/Interleukin receptor TIR domain"/>
    <property type="match status" value="1"/>
</dbReference>
<gene>
    <name evidence="2" type="ORF">FHU33_1888</name>
</gene>
<comment type="caution">
    <text evidence="2">The sequence shown here is derived from an EMBL/GenBank/DDBJ whole genome shotgun (WGS) entry which is preliminary data.</text>
</comment>